<dbReference type="PANTHER" id="PTHR28072">
    <property type="entry name" value="CRUCIFORM CUTTING ENDONUCLEASE 1, MITOCHONDRIAL-RELATED"/>
    <property type="match status" value="1"/>
</dbReference>
<evidence type="ECO:0000259" key="2">
    <source>
        <dbReference type="Pfam" id="PF09159"/>
    </source>
</evidence>
<keyword evidence="4" id="KW-1185">Reference proteome</keyword>
<sequence>MPHKSITRVLPAIENLAVPQLAPAKLLQLQSSRCGLSTTGTKAILKERLEDAILNAKPIPPSARILSIDLGLRNFAFSLFTIPPTSPLINNPKPKPKAKQKPKAPPFIALHTWRHIDLVSTLTSNPTSLPTTEPPSKQPTFTPSTLAPLTTTLILTDLLPLKPTHILIERQRFRSASQATVLEWTLRVNTLESMLYASLTTIKALNPALWDGELIAVPPKRVVRYLEGQGLLEGEQALGVLREVEGEGAPIKAKVTAREQKKRKIKLLEGLLEQGRVEIGSEEAGAMVEVFMEKHGRDGKKGEKGVDWKAGRRGRKKKCECEGEDVLTKKDDLSDCLLQGMAWLQWQRNLADLQRRANWSGEQE</sequence>
<dbReference type="GO" id="GO:0004520">
    <property type="term" value="F:DNA endonuclease activity"/>
    <property type="evidence" value="ECO:0007669"/>
    <property type="project" value="TreeGrafter"/>
</dbReference>
<protein>
    <submittedName>
        <fullName evidence="3">Mitochondrial cruciform cutting endonuclease 1</fullName>
    </submittedName>
</protein>
<organism evidence="3 4">
    <name type="scientific">Podospora aff. communis PSN243</name>
    <dbReference type="NCBI Taxonomy" id="3040156"/>
    <lineage>
        <taxon>Eukaryota</taxon>
        <taxon>Fungi</taxon>
        <taxon>Dikarya</taxon>
        <taxon>Ascomycota</taxon>
        <taxon>Pezizomycotina</taxon>
        <taxon>Sordariomycetes</taxon>
        <taxon>Sordariomycetidae</taxon>
        <taxon>Sordariales</taxon>
        <taxon>Podosporaceae</taxon>
        <taxon>Podospora</taxon>
    </lineage>
</organism>
<comment type="caution">
    <text evidence="3">The sequence shown here is derived from an EMBL/GenBank/DDBJ whole genome shotgun (WGS) entry which is preliminary data.</text>
</comment>
<proteinExistence type="predicted"/>
<feature type="domain" description="Mitochondrial resolvase Ydc2 catalytic" evidence="2">
    <location>
        <begin position="65"/>
        <end position="352"/>
    </location>
</feature>
<keyword evidence="3" id="KW-0378">Hydrolase</keyword>
<dbReference type="CDD" id="cd16963">
    <property type="entry name" value="CCE1"/>
    <property type="match status" value="1"/>
</dbReference>
<dbReference type="GO" id="GO:0000402">
    <property type="term" value="F:crossed form four-way junction DNA binding"/>
    <property type="evidence" value="ECO:0007669"/>
    <property type="project" value="TreeGrafter"/>
</dbReference>
<dbReference type="InterPro" id="IPR039197">
    <property type="entry name" value="Mrs1/Cce1"/>
</dbReference>
<dbReference type="Proteomes" id="UP001321760">
    <property type="component" value="Unassembled WGS sequence"/>
</dbReference>
<dbReference type="Pfam" id="PF09159">
    <property type="entry name" value="Ydc2-catalyt"/>
    <property type="match status" value="1"/>
</dbReference>
<reference evidence="3" key="2">
    <citation type="submission" date="2023-05" db="EMBL/GenBank/DDBJ databases">
        <authorList>
            <consortium name="Lawrence Berkeley National Laboratory"/>
            <person name="Steindorff A."/>
            <person name="Hensen N."/>
            <person name="Bonometti L."/>
            <person name="Westerberg I."/>
            <person name="Brannstrom I.O."/>
            <person name="Guillou S."/>
            <person name="Cros-Aarteil S."/>
            <person name="Calhoun S."/>
            <person name="Haridas S."/>
            <person name="Kuo A."/>
            <person name="Mondo S."/>
            <person name="Pangilinan J."/>
            <person name="Riley R."/>
            <person name="Labutti K."/>
            <person name="Andreopoulos B."/>
            <person name="Lipzen A."/>
            <person name="Chen C."/>
            <person name="Yanf M."/>
            <person name="Daum C."/>
            <person name="Ng V."/>
            <person name="Clum A."/>
            <person name="Ohm R."/>
            <person name="Martin F."/>
            <person name="Silar P."/>
            <person name="Natvig D."/>
            <person name="Lalanne C."/>
            <person name="Gautier V."/>
            <person name="Ament-Velasquez S.L."/>
            <person name="Kruys A."/>
            <person name="Hutchinson M.I."/>
            <person name="Powell A.J."/>
            <person name="Barry K."/>
            <person name="Miller A.N."/>
            <person name="Grigoriev I.V."/>
            <person name="Debuchy R."/>
            <person name="Gladieux P."/>
            <person name="Thoren M.H."/>
            <person name="Johannesson H."/>
        </authorList>
    </citation>
    <scope>NUCLEOTIDE SEQUENCE</scope>
    <source>
        <strain evidence="3">PSN243</strain>
    </source>
</reference>
<dbReference type="InterPro" id="IPR036397">
    <property type="entry name" value="RNaseH_sf"/>
</dbReference>
<dbReference type="GO" id="GO:0005739">
    <property type="term" value="C:mitochondrion"/>
    <property type="evidence" value="ECO:0007669"/>
    <property type="project" value="TreeGrafter"/>
</dbReference>
<reference evidence="3" key="1">
    <citation type="journal article" date="2023" name="Mol. Phylogenet. Evol.">
        <title>Genome-scale phylogeny and comparative genomics of the fungal order Sordariales.</title>
        <authorList>
            <person name="Hensen N."/>
            <person name="Bonometti L."/>
            <person name="Westerberg I."/>
            <person name="Brannstrom I.O."/>
            <person name="Guillou S."/>
            <person name="Cros-Aarteil S."/>
            <person name="Calhoun S."/>
            <person name="Haridas S."/>
            <person name="Kuo A."/>
            <person name="Mondo S."/>
            <person name="Pangilinan J."/>
            <person name="Riley R."/>
            <person name="LaButti K."/>
            <person name="Andreopoulos B."/>
            <person name="Lipzen A."/>
            <person name="Chen C."/>
            <person name="Yan M."/>
            <person name="Daum C."/>
            <person name="Ng V."/>
            <person name="Clum A."/>
            <person name="Steindorff A."/>
            <person name="Ohm R.A."/>
            <person name="Martin F."/>
            <person name="Silar P."/>
            <person name="Natvig D.O."/>
            <person name="Lalanne C."/>
            <person name="Gautier V."/>
            <person name="Ament-Velasquez S.L."/>
            <person name="Kruys A."/>
            <person name="Hutchinson M.I."/>
            <person name="Powell A.J."/>
            <person name="Barry K."/>
            <person name="Miller A.N."/>
            <person name="Grigoriev I.V."/>
            <person name="Debuchy R."/>
            <person name="Gladieux P."/>
            <person name="Hiltunen Thoren M."/>
            <person name="Johannesson H."/>
        </authorList>
    </citation>
    <scope>NUCLEOTIDE SEQUENCE</scope>
    <source>
        <strain evidence="3">PSN243</strain>
    </source>
</reference>
<dbReference type="GO" id="GO:0000403">
    <property type="term" value="F:Y-form DNA binding"/>
    <property type="evidence" value="ECO:0007669"/>
    <property type="project" value="TreeGrafter"/>
</dbReference>
<feature type="region of interest" description="Disordered" evidence="1">
    <location>
        <begin position="124"/>
        <end position="144"/>
    </location>
</feature>
<keyword evidence="3" id="KW-0255">Endonuclease</keyword>
<name>A0AAV9H674_9PEZI</name>
<dbReference type="GO" id="GO:0070336">
    <property type="term" value="F:flap-structured DNA binding"/>
    <property type="evidence" value="ECO:0007669"/>
    <property type="project" value="TreeGrafter"/>
</dbReference>
<dbReference type="EMBL" id="MU865914">
    <property type="protein sequence ID" value="KAK4455774.1"/>
    <property type="molecule type" value="Genomic_DNA"/>
</dbReference>
<evidence type="ECO:0000313" key="4">
    <source>
        <dbReference type="Proteomes" id="UP001321760"/>
    </source>
</evidence>
<dbReference type="SUPFAM" id="SSF53098">
    <property type="entry name" value="Ribonuclease H-like"/>
    <property type="match status" value="1"/>
</dbReference>
<dbReference type="InterPro" id="IPR015242">
    <property type="entry name" value="Ydc2_cat"/>
</dbReference>
<dbReference type="Gene3D" id="3.30.420.10">
    <property type="entry name" value="Ribonuclease H-like superfamily/Ribonuclease H"/>
    <property type="match status" value="1"/>
</dbReference>
<evidence type="ECO:0000256" key="1">
    <source>
        <dbReference type="SAM" id="MobiDB-lite"/>
    </source>
</evidence>
<evidence type="ECO:0000313" key="3">
    <source>
        <dbReference type="EMBL" id="KAK4455774.1"/>
    </source>
</evidence>
<keyword evidence="3" id="KW-0540">Nuclease</keyword>
<dbReference type="AlphaFoldDB" id="A0AAV9H674"/>
<accession>A0AAV9H674</accession>
<dbReference type="PANTHER" id="PTHR28072:SF1">
    <property type="entry name" value="CRUCIFORM CUTTING ENDONUCLEASE 1, MITOCHONDRIAL-RELATED"/>
    <property type="match status" value="1"/>
</dbReference>
<dbReference type="InterPro" id="IPR012337">
    <property type="entry name" value="RNaseH-like_sf"/>
</dbReference>
<gene>
    <name evidence="3" type="ORF">QBC34DRAFT_390883</name>
</gene>